<dbReference type="GO" id="GO:0045277">
    <property type="term" value="C:respiratory chain complex IV"/>
    <property type="evidence" value="ECO:0007669"/>
    <property type="project" value="InterPro"/>
</dbReference>
<dbReference type="PANTHER" id="PTHR10122">
    <property type="entry name" value="CYTOCHROME C OXIDASE SUBUNIT 5B, MITOCHONDRIAL"/>
    <property type="match status" value="1"/>
</dbReference>
<keyword evidence="2" id="KW-0862">Zinc</keyword>
<dbReference type="OrthoDB" id="309842at2759"/>
<name>A0A077ZVS4_STYLE</name>
<proteinExistence type="predicted"/>
<feature type="compositionally biased region" description="Basic and acidic residues" evidence="3">
    <location>
        <begin position="615"/>
        <end position="624"/>
    </location>
</feature>
<dbReference type="PROSITE" id="PS51359">
    <property type="entry name" value="COX5B_2"/>
    <property type="match status" value="1"/>
</dbReference>
<keyword evidence="1" id="KW-0479">Metal-binding</keyword>
<accession>A0A077ZVS4</accession>
<dbReference type="InterPro" id="IPR036972">
    <property type="entry name" value="Cyt_c_oxidase_su5b_sf"/>
</dbReference>
<dbReference type="InParanoid" id="A0A077ZVS4"/>
<reference evidence="4 5" key="1">
    <citation type="submission" date="2014-06" db="EMBL/GenBank/DDBJ databases">
        <authorList>
            <person name="Swart Estienne"/>
        </authorList>
    </citation>
    <scope>NUCLEOTIDE SEQUENCE [LARGE SCALE GENOMIC DNA]</scope>
    <source>
        <strain evidence="4 5">130c</strain>
    </source>
</reference>
<dbReference type="AlphaFoldDB" id="A0A077ZVS4"/>
<feature type="region of interest" description="Disordered" evidence="3">
    <location>
        <begin position="615"/>
        <end position="637"/>
    </location>
</feature>
<dbReference type="EMBL" id="CCKQ01002253">
    <property type="protein sequence ID" value="CDW73345.1"/>
    <property type="molecule type" value="Genomic_DNA"/>
</dbReference>
<dbReference type="InterPro" id="IPR002124">
    <property type="entry name" value="Cyt_c_oxidase_su5b"/>
</dbReference>
<dbReference type="OMA" id="ASHYEYT"/>
<keyword evidence="5" id="KW-1185">Reference proteome</keyword>
<dbReference type="Gene3D" id="2.60.11.10">
    <property type="entry name" value="Cytochrome c oxidase, subunit Vb"/>
    <property type="match status" value="1"/>
</dbReference>
<gene>
    <name evidence="4" type="primary">Contig7683.g8192</name>
    <name evidence="4" type="ORF">STYLEM_2321</name>
</gene>
<evidence type="ECO:0000256" key="1">
    <source>
        <dbReference type="ARBA" id="ARBA00022723"/>
    </source>
</evidence>
<dbReference type="GO" id="GO:0005740">
    <property type="term" value="C:mitochondrial envelope"/>
    <property type="evidence" value="ECO:0007669"/>
    <property type="project" value="InterPro"/>
</dbReference>
<evidence type="ECO:0000256" key="3">
    <source>
        <dbReference type="SAM" id="MobiDB-lite"/>
    </source>
</evidence>
<evidence type="ECO:0000256" key="2">
    <source>
        <dbReference type="ARBA" id="ARBA00022833"/>
    </source>
</evidence>
<dbReference type="GO" id="GO:0006123">
    <property type="term" value="P:mitochondrial electron transport, cytochrome c to oxygen"/>
    <property type="evidence" value="ECO:0007669"/>
    <property type="project" value="InterPro"/>
</dbReference>
<sequence>MMLVKNLQKTGRQHLAAVKTGLTQTGQAKVARRGYFSFVDRVKDRFFKPYRHFQSFAEPDNLNYESQLPEGYRTHGNTAASFSASITQNAIELNQWHEMESVVHSQFGTVDNPVLIFTSDSSWRIVICMGPGIEDDSHSHEKMFYFVREGPIHRCQTCGQCFKIVRLKDEFSELQDYYSLMFSTLSHFDVAEEDMMINLTSFFGDRPQATIQTIPATNVYIHVNSDEADRILVDPAYKLERLQEAHEKLYAMHQAYVEVDRQLSDHRIYIPTPYGKDLFETWYAIEKSIRKFDRIFNKVEKFQSRKFIDPENHERRERRMLERKRERWVENYTYFFGGLTEEEQQYRDYYESDLEVDPEDDLIEEKFDELQIAAEGQFQFKNYDFVETALLEEPHENFEDVIENKIFKYKYRHCNDDQDTYGRRQGRVISRFVERAQARDPALEQDLFELYQQDTKETSVAQFMLDPATFKTRAVDDTRPMREYIIREALQQYKDYYETDKEEQPFFEYFDNLANRDKLRFAEIFEDQTVDLSDRKDYMMIAKREHNPELSIFSNFMLDLIDFKDRVRPLANDMALMDATRNFQKQNMNQLIDEQKEFYEAVKMVKDNLGKEQLEEGYSSRELEAGSNSGDVQRREQ</sequence>
<organism evidence="4 5">
    <name type="scientific">Stylonychia lemnae</name>
    <name type="common">Ciliate</name>
    <dbReference type="NCBI Taxonomy" id="5949"/>
    <lineage>
        <taxon>Eukaryota</taxon>
        <taxon>Sar</taxon>
        <taxon>Alveolata</taxon>
        <taxon>Ciliophora</taxon>
        <taxon>Intramacronucleata</taxon>
        <taxon>Spirotrichea</taxon>
        <taxon>Stichotrichia</taxon>
        <taxon>Sporadotrichida</taxon>
        <taxon>Oxytrichidae</taxon>
        <taxon>Stylonychinae</taxon>
        <taxon>Stylonychia</taxon>
    </lineage>
</organism>
<evidence type="ECO:0000313" key="4">
    <source>
        <dbReference type="EMBL" id="CDW73345.1"/>
    </source>
</evidence>
<dbReference type="SUPFAM" id="SSF57802">
    <property type="entry name" value="Rubredoxin-like"/>
    <property type="match status" value="1"/>
</dbReference>
<dbReference type="PANTHER" id="PTHR10122:SF0">
    <property type="entry name" value="CYTOCHROME C OXIDASE SUBUNIT 5B, ISOFORM A-RELATED"/>
    <property type="match status" value="1"/>
</dbReference>
<protein>
    <submittedName>
        <fullName evidence="4">Cytochrome c oxidase</fullName>
    </submittedName>
</protein>
<dbReference type="Proteomes" id="UP000039865">
    <property type="component" value="Unassembled WGS sequence"/>
</dbReference>
<dbReference type="GO" id="GO:0046872">
    <property type="term" value="F:metal ion binding"/>
    <property type="evidence" value="ECO:0007669"/>
    <property type="project" value="UniProtKB-KW"/>
</dbReference>
<evidence type="ECO:0000313" key="5">
    <source>
        <dbReference type="Proteomes" id="UP000039865"/>
    </source>
</evidence>